<accession>A0ABX0Q0W0</accession>
<gene>
    <name evidence="2" type="ORF">HBF26_00720</name>
</gene>
<dbReference type="EMBL" id="JAAQQR010000001">
    <property type="protein sequence ID" value="NID03391.1"/>
    <property type="molecule type" value="Genomic_DNA"/>
</dbReference>
<proteinExistence type="predicted"/>
<keyword evidence="3" id="KW-1185">Reference proteome</keyword>
<organism evidence="2 3">
    <name type="scientific">Luteibacter jiangsuensis</name>
    <dbReference type="NCBI Taxonomy" id="637577"/>
    <lineage>
        <taxon>Bacteria</taxon>
        <taxon>Pseudomonadati</taxon>
        <taxon>Pseudomonadota</taxon>
        <taxon>Gammaproteobacteria</taxon>
        <taxon>Lysobacterales</taxon>
        <taxon>Rhodanobacteraceae</taxon>
        <taxon>Luteibacter</taxon>
    </lineage>
</organism>
<evidence type="ECO:0000259" key="1">
    <source>
        <dbReference type="Pfam" id="PF00535"/>
    </source>
</evidence>
<evidence type="ECO:0000313" key="2">
    <source>
        <dbReference type="EMBL" id="NID03391.1"/>
    </source>
</evidence>
<dbReference type="InterPro" id="IPR001173">
    <property type="entry name" value="Glyco_trans_2-like"/>
</dbReference>
<dbReference type="Gene3D" id="3.90.550.10">
    <property type="entry name" value="Spore Coat Polysaccharide Biosynthesis Protein SpsA, Chain A"/>
    <property type="match status" value="1"/>
</dbReference>
<dbReference type="PANTHER" id="PTHR43685:SF2">
    <property type="entry name" value="GLYCOSYLTRANSFERASE 2-LIKE DOMAIN-CONTAINING PROTEIN"/>
    <property type="match status" value="1"/>
</dbReference>
<sequence>MTDTTMPLVSVYVPTRNRSALLRRALDSVLEQTWPRIEILVCDEASTDDTPEVLASYARRHPGKVTVLRNDTPQGACSARNRCIEQASGTYVTGLDDDDFFHPQRIECLVELYRRHRPSFACSRFRYFQSVADVAALRDRMHGEAELARADRLDLHALLYANLAGNQVLTELSRMRELGGFDESMPAWQDYDMWIRLAERFGPAVRARTLLSFVDDDRSRARIRNSSKRAEGSGRFIAKHERLMNADQRRNHRNIQYVMNRERPPLADIVRNVSLGGYKSTVKLLLHKFFGVAIG</sequence>
<name>A0ABX0Q0W0_9GAMM</name>
<dbReference type="PANTHER" id="PTHR43685">
    <property type="entry name" value="GLYCOSYLTRANSFERASE"/>
    <property type="match status" value="1"/>
</dbReference>
<comment type="caution">
    <text evidence="2">The sequence shown here is derived from an EMBL/GenBank/DDBJ whole genome shotgun (WGS) entry which is preliminary data.</text>
</comment>
<feature type="domain" description="Glycosyltransferase 2-like" evidence="1">
    <location>
        <begin position="10"/>
        <end position="141"/>
    </location>
</feature>
<protein>
    <submittedName>
        <fullName evidence="2">Glycosyltransferase family 2 protein</fullName>
    </submittedName>
</protein>
<dbReference type="InterPro" id="IPR050834">
    <property type="entry name" value="Glycosyltransf_2"/>
</dbReference>
<reference evidence="2 3" key="1">
    <citation type="journal article" date="2011" name="Curr. Microbiol.">
        <title>Luteibacter jiangsuensis sp. nov.: a methamidophos-degrading bacterium isolated from a methamidophos-manufacturing factory.</title>
        <authorList>
            <person name="Wang L."/>
            <person name="Wang G.L."/>
            <person name="Li S.P."/>
            <person name="Jiang J.D."/>
        </authorList>
    </citation>
    <scope>NUCLEOTIDE SEQUENCE [LARGE SCALE GENOMIC DNA]</scope>
    <source>
        <strain evidence="2 3">CGMCC 1.10133</strain>
    </source>
</reference>
<dbReference type="InterPro" id="IPR029044">
    <property type="entry name" value="Nucleotide-diphossugar_trans"/>
</dbReference>
<dbReference type="RefSeq" id="WP_167122091.1">
    <property type="nucleotide sequence ID" value="NZ_JAAQQR010000001.1"/>
</dbReference>
<dbReference type="Proteomes" id="UP001429601">
    <property type="component" value="Unassembled WGS sequence"/>
</dbReference>
<dbReference type="Pfam" id="PF00535">
    <property type="entry name" value="Glycos_transf_2"/>
    <property type="match status" value="1"/>
</dbReference>
<dbReference type="CDD" id="cd00761">
    <property type="entry name" value="Glyco_tranf_GTA_type"/>
    <property type="match status" value="1"/>
</dbReference>
<evidence type="ECO:0000313" key="3">
    <source>
        <dbReference type="Proteomes" id="UP001429601"/>
    </source>
</evidence>
<dbReference type="SUPFAM" id="SSF53448">
    <property type="entry name" value="Nucleotide-diphospho-sugar transferases"/>
    <property type="match status" value="1"/>
</dbReference>